<dbReference type="eggNOG" id="COG0503">
    <property type="taxonomic scope" value="Bacteria"/>
</dbReference>
<reference evidence="2 3" key="1">
    <citation type="submission" date="2009-04" db="EMBL/GenBank/DDBJ databases">
        <authorList>
            <person name="Qin X."/>
            <person name="Bachman B."/>
            <person name="Battles P."/>
            <person name="Bell A."/>
            <person name="Bess C."/>
            <person name="Bickham C."/>
            <person name="Chaboub L."/>
            <person name="Chen D."/>
            <person name="Coyle M."/>
            <person name="Deiros D.R."/>
            <person name="Dinh H."/>
            <person name="Forbes L."/>
            <person name="Fowler G."/>
            <person name="Francisco L."/>
            <person name="Fu Q."/>
            <person name="Gubbala S."/>
            <person name="Hale W."/>
            <person name="Han Y."/>
            <person name="Hemphill L."/>
            <person name="Highlander S.K."/>
            <person name="Hirani K."/>
            <person name="Hogues M."/>
            <person name="Jackson L."/>
            <person name="Jakkamsetti A."/>
            <person name="Javaid M."/>
            <person name="Jiang H."/>
            <person name="Korchina V."/>
            <person name="Kovar C."/>
            <person name="Lara F."/>
            <person name="Lee S."/>
            <person name="Mata R."/>
            <person name="Mathew T."/>
            <person name="Moen C."/>
            <person name="Morales K."/>
            <person name="Munidasa M."/>
            <person name="Nazareth L."/>
            <person name="Ngo R."/>
            <person name="Nguyen L."/>
            <person name="Okwuonu G."/>
            <person name="Ongeri F."/>
            <person name="Patil S."/>
            <person name="Petrosino J."/>
            <person name="Pham C."/>
            <person name="Pham P."/>
            <person name="Pu L.-L."/>
            <person name="Puazo M."/>
            <person name="Raj R."/>
            <person name="Reid J."/>
            <person name="Rouhana J."/>
            <person name="Saada N."/>
            <person name="Shang Y."/>
            <person name="Simmons D."/>
            <person name="Thornton R."/>
            <person name="Warren J."/>
            <person name="Weissenberger G."/>
            <person name="Zhang J."/>
            <person name="Zhang L."/>
            <person name="Zhou C."/>
            <person name="Zhu D."/>
            <person name="Muzny D."/>
            <person name="Worley K."/>
            <person name="Gibbs R."/>
        </authorList>
    </citation>
    <scope>NUCLEOTIDE SEQUENCE [LARGE SCALE GENOMIC DNA]</scope>
    <source>
        <strain evidence="2 3">ATCC 43531</strain>
    </source>
</reference>
<dbReference type="SUPFAM" id="SSF53271">
    <property type="entry name" value="PRTase-like"/>
    <property type="match status" value="1"/>
</dbReference>
<dbReference type="CDD" id="cd06223">
    <property type="entry name" value="PRTases_typeI"/>
    <property type="match status" value="1"/>
</dbReference>
<dbReference type="Pfam" id="PF00156">
    <property type="entry name" value="Pribosyltran"/>
    <property type="match status" value="1"/>
</dbReference>
<keyword evidence="3" id="KW-1185">Reference proteome</keyword>
<dbReference type="Gene3D" id="3.40.50.2020">
    <property type="match status" value="1"/>
</dbReference>
<dbReference type="NCBIfam" id="NF005592">
    <property type="entry name" value="PRK07322.1"/>
    <property type="match status" value="1"/>
</dbReference>
<protein>
    <submittedName>
        <fullName evidence="2">Phosphoribosyl transferase domain protein</fullName>
    </submittedName>
</protein>
<evidence type="ECO:0000313" key="2">
    <source>
        <dbReference type="EMBL" id="EEQ48497.1"/>
    </source>
</evidence>
<dbReference type="EMBL" id="ACLA01000018">
    <property type="protein sequence ID" value="EEQ48497.1"/>
    <property type="molecule type" value="Genomic_DNA"/>
</dbReference>
<dbReference type="GO" id="GO:0016740">
    <property type="term" value="F:transferase activity"/>
    <property type="evidence" value="ECO:0007669"/>
    <property type="project" value="UniProtKB-KW"/>
</dbReference>
<accession>C4V3S8</accession>
<name>C4V3S8_9FIRM</name>
<dbReference type="PANTHER" id="PTHR43218:SF1">
    <property type="entry name" value="PHOSPHORIBOSYLTRANSFERASE"/>
    <property type="match status" value="1"/>
</dbReference>
<evidence type="ECO:0000313" key="3">
    <source>
        <dbReference type="Proteomes" id="UP000005309"/>
    </source>
</evidence>
<dbReference type="PANTHER" id="PTHR43218">
    <property type="entry name" value="PHOSPHORIBOSYLTRANSFERASE-RELATED"/>
    <property type="match status" value="1"/>
</dbReference>
<dbReference type="AlphaFoldDB" id="C4V3S8"/>
<dbReference type="Proteomes" id="UP000005309">
    <property type="component" value="Unassembled WGS sequence"/>
</dbReference>
<feature type="domain" description="Phosphoribosyltransferase" evidence="1">
    <location>
        <begin position="55"/>
        <end position="172"/>
    </location>
</feature>
<proteinExistence type="predicted"/>
<dbReference type="RefSeq" id="WP_006689906.1">
    <property type="nucleotide sequence ID" value="NZ_GG694006.1"/>
</dbReference>
<dbReference type="STRING" id="638302.HMPREF0908_1172"/>
<keyword evidence="2" id="KW-0808">Transferase</keyword>
<evidence type="ECO:0000259" key="1">
    <source>
        <dbReference type="Pfam" id="PF00156"/>
    </source>
</evidence>
<dbReference type="OrthoDB" id="4213751at2"/>
<comment type="caution">
    <text evidence="2">The sequence shown here is derived from an EMBL/GenBank/DDBJ whole genome shotgun (WGS) entry which is preliminary data.</text>
</comment>
<dbReference type="InterPro" id="IPR000836">
    <property type="entry name" value="PRTase_dom"/>
</dbReference>
<gene>
    <name evidence="2" type="ORF">HMPREF0908_1172</name>
</gene>
<organism evidence="2 3">
    <name type="scientific">Selenomonas flueggei ATCC 43531</name>
    <dbReference type="NCBI Taxonomy" id="638302"/>
    <lineage>
        <taxon>Bacteria</taxon>
        <taxon>Bacillati</taxon>
        <taxon>Bacillota</taxon>
        <taxon>Negativicutes</taxon>
        <taxon>Selenomonadales</taxon>
        <taxon>Selenomonadaceae</taxon>
        <taxon>Selenomonas</taxon>
    </lineage>
</organism>
<dbReference type="HOGENOM" id="CLU_073912_1_0_9"/>
<sequence>MAKRYHELTVAGCRRSLPILNLNEHLAIAGFVMLGDVELCTACARELAKVIPTDTEILMTAETKGIPLAAELARQLGMPYYITARKSIKAYMEDPIWVEDESITTLGKQRLYLTADDIARIKGRRVLLLDDVISTGGSMKALAHLAEKTGAHVIGQAAVLAEGDAAQRKDIIFLETLPLFAPA</sequence>
<dbReference type="InterPro" id="IPR029057">
    <property type="entry name" value="PRTase-like"/>
</dbReference>